<name>E3BPH9_9VIBR</name>
<organism evidence="2 3">
    <name type="scientific">Vibrio caribbeanicus ATCC BAA-2122</name>
    <dbReference type="NCBI Taxonomy" id="796620"/>
    <lineage>
        <taxon>Bacteria</taxon>
        <taxon>Pseudomonadati</taxon>
        <taxon>Pseudomonadota</taxon>
        <taxon>Gammaproteobacteria</taxon>
        <taxon>Vibrionales</taxon>
        <taxon>Vibrionaceae</taxon>
        <taxon>Vibrio</taxon>
    </lineage>
</organism>
<dbReference type="InterPro" id="IPR018551">
    <property type="entry name" value="DUF2007"/>
</dbReference>
<evidence type="ECO:0000259" key="1">
    <source>
        <dbReference type="Pfam" id="PF09413"/>
    </source>
</evidence>
<dbReference type="RefSeq" id="WP_009603084.1">
    <property type="nucleotide sequence ID" value="NZ_AEIU01000108.1"/>
</dbReference>
<dbReference type="SUPFAM" id="SSF54913">
    <property type="entry name" value="GlnB-like"/>
    <property type="match status" value="1"/>
</dbReference>
<dbReference type="Pfam" id="PF09413">
    <property type="entry name" value="DUF2007"/>
    <property type="match status" value="1"/>
</dbReference>
<dbReference type="EMBL" id="AEIU01000108">
    <property type="protein sequence ID" value="EFP95068.1"/>
    <property type="molecule type" value="Genomic_DNA"/>
</dbReference>
<gene>
    <name evidence="2" type="ORF">VIBC2010_04127</name>
</gene>
<dbReference type="STRING" id="796620.VIBC2010_04127"/>
<dbReference type="eggNOG" id="ENOG5031EDH">
    <property type="taxonomic scope" value="Bacteria"/>
</dbReference>
<sequence>MIVVARFSFPHEAYLAKANLESAGIDSFIADEHTVNTQWLYSHAMGGVRLMVEESNLAEAKEILTSDFSESLENHTKEIGEKQDSCPHCGSHDLSAHTQGKRPAFLVFILLGFPLFFYKQGYKCNQCGKFSETL</sequence>
<dbReference type="InterPro" id="IPR011322">
    <property type="entry name" value="N-reg_PII-like_a/b"/>
</dbReference>
<evidence type="ECO:0000313" key="3">
    <source>
        <dbReference type="Proteomes" id="UP000002943"/>
    </source>
</evidence>
<dbReference type="OrthoDB" id="8480302at2"/>
<protein>
    <recommendedName>
        <fullName evidence="1">DUF2007 domain-containing protein</fullName>
    </recommendedName>
</protein>
<evidence type="ECO:0000313" key="2">
    <source>
        <dbReference type="EMBL" id="EFP95068.1"/>
    </source>
</evidence>
<reference evidence="2 3" key="1">
    <citation type="journal article" date="2012" name="Int. J. Syst. Evol. Microbiol.">
        <title>Vibrio caribbeanicus sp. nov., isolated from the marine sponge Scleritoderma cyanea.</title>
        <authorList>
            <person name="Hoffmann M."/>
            <person name="Monday S.R."/>
            <person name="Allard M.W."/>
            <person name="Strain E.A."/>
            <person name="Whittaker P."/>
            <person name="Naum M."/>
            <person name="McCarthy P.J."/>
            <person name="Lopez J.V."/>
            <person name="Fischer M."/>
            <person name="Brown E.W."/>
        </authorList>
    </citation>
    <scope>NUCLEOTIDE SEQUENCE [LARGE SCALE GENOMIC DNA]</scope>
    <source>
        <strain evidence="2 3">ATCC BAA-2122</strain>
    </source>
</reference>
<keyword evidence="3" id="KW-1185">Reference proteome</keyword>
<dbReference type="Proteomes" id="UP000002943">
    <property type="component" value="Unassembled WGS sequence"/>
</dbReference>
<comment type="caution">
    <text evidence="2">The sequence shown here is derived from an EMBL/GenBank/DDBJ whole genome shotgun (WGS) entry which is preliminary data.</text>
</comment>
<feature type="domain" description="DUF2007" evidence="1">
    <location>
        <begin position="1"/>
        <end position="65"/>
    </location>
</feature>
<proteinExistence type="predicted"/>
<dbReference type="AlphaFoldDB" id="E3BPH9"/>
<accession>E3BPH9</accession>
<dbReference type="Gene3D" id="3.30.70.790">
    <property type="entry name" value="UreE, C-terminal domain"/>
    <property type="match status" value="1"/>
</dbReference>